<dbReference type="STRING" id="2769.R7QIG3"/>
<evidence type="ECO:0008006" key="4">
    <source>
        <dbReference type="Google" id="ProtNLM"/>
    </source>
</evidence>
<evidence type="ECO:0000313" key="3">
    <source>
        <dbReference type="Proteomes" id="UP000012073"/>
    </source>
</evidence>
<dbReference type="AlphaFoldDB" id="R7QIG3"/>
<name>R7QIG3_CHOCR</name>
<dbReference type="Proteomes" id="UP000012073">
    <property type="component" value="Unassembled WGS sequence"/>
</dbReference>
<dbReference type="Gene3D" id="1.25.10.10">
    <property type="entry name" value="Leucine-rich Repeat Variant"/>
    <property type="match status" value="1"/>
</dbReference>
<dbReference type="GO" id="GO:0019888">
    <property type="term" value="F:protein phosphatase regulator activity"/>
    <property type="evidence" value="ECO:0007669"/>
    <property type="project" value="TreeGrafter"/>
</dbReference>
<dbReference type="OMA" id="CEADNHA"/>
<dbReference type="KEGG" id="ccp:CHC_T00006021001"/>
<organism evidence="2 3">
    <name type="scientific">Chondrus crispus</name>
    <name type="common">Carrageen Irish moss</name>
    <name type="synonym">Polymorpha crispa</name>
    <dbReference type="NCBI Taxonomy" id="2769"/>
    <lineage>
        <taxon>Eukaryota</taxon>
        <taxon>Rhodophyta</taxon>
        <taxon>Florideophyceae</taxon>
        <taxon>Rhodymeniophycidae</taxon>
        <taxon>Gigartinales</taxon>
        <taxon>Gigartinaceae</taxon>
        <taxon>Chondrus</taxon>
    </lineage>
</organism>
<protein>
    <recommendedName>
        <fullName evidence="4">TOG domain-containing protein</fullName>
    </recommendedName>
</protein>
<dbReference type="GO" id="GO:0005829">
    <property type="term" value="C:cytosol"/>
    <property type="evidence" value="ECO:0007669"/>
    <property type="project" value="TreeGrafter"/>
</dbReference>
<dbReference type="InterPro" id="IPR016024">
    <property type="entry name" value="ARM-type_fold"/>
</dbReference>
<accession>R7QIG3</accession>
<keyword evidence="3" id="KW-1185">Reference proteome</keyword>
<dbReference type="PANTHER" id="PTHR10648">
    <property type="entry name" value="SERINE/THREONINE-PROTEIN PHOSPHATASE PP2A 65 KDA REGULATORY SUBUNIT"/>
    <property type="match status" value="1"/>
</dbReference>
<dbReference type="InterPro" id="IPR011989">
    <property type="entry name" value="ARM-like"/>
</dbReference>
<dbReference type="GeneID" id="17325451"/>
<dbReference type="GO" id="GO:0005634">
    <property type="term" value="C:nucleus"/>
    <property type="evidence" value="ECO:0007669"/>
    <property type="project" value="TreeGrafter"/>
</dbReference>
<dbReference type="SUPFAM" id="SSF48371">
    <property type="entry name" value="ARM repeat"/>
    <property type="match status" value="1"/>
</dbReference>
<evidence type="ECO:0000256" key="1">
    <source>
        <dbReference type="ARBA" id="ARBA00022737"/>
    </source>
</evidence>
<keyword evidence="1" id="KW-0677">Repeat</keyword>
<dbReference type="Gramene" id="CDF37864">
    <property type="protein sequence ID" value="CDF37864"/>
    <property type="gene ID" value="CHC_T00006021001"/>
</dbReference>
<dbReference type="EMBL" id="HG001882">
    <property type="protein sequence ID" value="CDF37864.1"/>
    <property type="molecule type" value="Genomic_DNA"/>
</dbReference>
<gene>
    <name evidence="2" type="ORF">CHC_T00006021001</name>
</gene>
<sequence length="707" mass="78156">MQLVHNNGDIPDVTTLRASIPVPLPFDMNPSAAVDALKAKSHLHRERNLLQFRNQLANWNATELNQVKSHLLSSLVAPEQAWELPYGILGGCTLVVEQSKSKDHEFTESLLKSIPRFVSHSEARVRAASSSLIRALSAKMGLVVWNVLGDRLLANVAMNIQLDEDQRLQEAARLAGRDLDDNAANAKLHGLRMVHETEGWRGLETSMLALADLVDGCGGYILAPAAGERGLEQVNGLIPLFDSIQKGKDHPNRFVREAGLKLLTSTSRATGNEGMRTKEDGSRVLALIVALCKPVILEGLQDNWSQVRFAATKAVRAILEGFPLEQRRSLYTGLLPRMCLNRHYVAEGVRNLSQDTWREVIGSDGKAYLSLHLDETVAYYETQCEADNHAVREAAAQSLGELCAKLERGTVEPFVVRVMNALIGCFKDESWPVRDHACRALGDVVSMFPDAAEKSGKLDDVRKLFEQHLADNIGSVRANCAETYAQVCKAFEPDHALFGCKRALGIASDLMARLRSQPEQLFGSHEDSLARDRDTKYGAASKLARDNDASLHTDQITYSCGSLAPKLRRGGGCMDHGFAREKRPWEEADGGMRLWSRLARDVAENAWDAGLVDEVLELGAFGMELQFAQETKVRQGWFECFGEAVTGLKRGELSKELIARVVRIVERGREMENERVSAAAAGCARAVRRVCGLRMYAEIEREVSHKT</sequence>
<dbReference type="PhylomeDB" id="R7QIG3"/>
<dbReference type="Pfam" id="PF13513">
    <property type="entry name" value="HEAT_EZ"/>
    <property type="match status" value="1"/>
</dbReference>
<dbReference type="InterPro" id="IPR051023">
    <property type="entry name" value="PP2A_Regulatory_Subunit_A"/>
</dbReference>
<dbReference type="OrthoDB" id="414039at2759"/>
<dbReference type="RefSeq" id="XP_005717735.1">
    <property type="nucleotide sequence ID" value="XM_005717678.1"/>
</dbReference>
<proteinExistence type="predicted"/>
<reference evidence="3" key="1">
    <citation type="journal article" date="2013" name="Proc. Natl. Acad. Sci. U.S.A.">
        <title>Genome structure and metabolic features in the red seaweed Chondrus crispus shed light on evolution of the Archaeplastida.</title>
        <authorList>
            <person name="Collen J."/>
            <person name="Porcel B."/>
            <person name="Carre W."/>
            <person name="Ball S.G."/>
            <person name="Chaparro C."/>
            <person name="Tonon T."/>
            <person name="Barbeyron T."/>
            <person name="Michel G."/>
            <person name="Noel B."/>
            <person name="Valentin K."/>
            <person name="Elias M."/>
            <person name="Artiguenave F."/>
            <person name="Arun A."/>
            <person name="Aury J.M."/>
            <person name="Barbosa-Neto J.F."/>
            <person name="Bothwell J.H."/>
            <person name="Bouget F.Y."/>
            <person name="Brillet L."/>
            <person name="Cabello-Hurtado F."/>
            <person name="Capella-Gutierrez S."/>
            <person name="Charrier B."/>
            <person name="Cladiere L."/>
            <person name="Cock J.M."/>
            <person name="Coelho S.M."/>
            <person name="Colleoni C."/>
            <person name="Czjzek M."/>
            <person name="Da Silva C."/>
            <person name="Delage L."/>
            <person name="Denoeud F."/>
            <person name="Deschamps P."/>
            <person name="Dittami S.M."/>
            <person name="Gabaldon T."/>
            <person name="Gachon C.M."/>
            <person name="Groisillier A."/>
            <person name="Herve C."/>
            <person name="Jabbari K."/>
            <person name="Katinka M."/>
            <person name="Kloareg B."/>
            <person name="Kowalczyk N."/>
            <person name="Labadie K."/>
            <person name="Leblanc C."/>
            <person name="Lopez P.J."/>
            <person name="McLachlan D.H."/>
            <person name="Meslet-Cladiere L."/>
            <person name="Moustafa A."/>
            <person name="Nehr Z."/>
            <person name="Nyvall Collen P."/>
            <person name="Panaud O."/>
            <person name="Partensky F."/>
            <person name="Poulain J."/>
            <person name="Rensing S.A."/>
            <person name="Rousvoal S."/>
            <person name="Samson G."/>
            <person name="Symeonidi A."/>
            <person name="Weissenbach J."/>
            <person name="Zambounis A."/>
            <person name="Wincker P."/>
            <person name="Boyen C."/>
        </authorList>
    </citation>
    <scope>NUCLEOTIDE SEQUENCE [LARGE SCALE GENOMIC DNA]</scope>
    <source>
        <strain evidence="3">cv. Stackhouse</strain>
    </source>
</reference>
<dbReference type="PANTHER" id="PTHR10648:SF4">
    <property type="entry name" value="PROTEIN PHOSPHATASE 2 (FORMERLY 2A), REGULATORY SUBUNIT A, BETA ISOFORM-RELATED"/>
    <property type="match status" value="1"/>
</dbReference>
<dbReference type="GO" id="GO:0000159">
    <property type="term" value="C:protein phosphatase type 2A complex"/>
    <property type="evidence" value="ECO:0007669"/>
    <property type="project" value="TreeGrafter"/>
</dbReference>
<evidence type="ECO:0000313" key="2">
    <source>
        <dbReference type="EMBL" id="CDF37864.1"/>
    </source>
</evidence>